<dbReference type="Gene3D" id="2.130.10.10">
    <property type="entry name" value="YVTN repeat-like/Quinoprotein amine dehydrogenase"/>
    <property type="match status" value="1"/>
</dbReference>
<dbReference type="Proteomes" id="UP000186004">
    <property type="component" value="Unassembled WGS sequence"/>
</dbReference>
<feature type="domain" description="Pyrrolo-quinoline quinone repeat" evidence="1">
    <location>
        <begin position="86"/>
        <end position="321"/>
    </location>
</feature>
<keyword evidence="3" id="KW-1185">Reference proteome</keyword>
<protein>
    <submittedName>
        <fullName evidence="2">PQQ-like domain-containing protein</fullName>
    </submittedName>
</protein>
<dbReference type="InterPro" id="IPR011047">
    <property type="entry name" value="Quinoprotein_ADH-like_sf"/>
</dbReference>
<dbReference type="AlphaFoldDB" id="A0A1N7B4U7"/>
<organism evidence="2 3">
    <name type="scientific">Micromonospora avicenniae</name>
    <dbReference type="NCBI Taxonomy" id="1198245"/>
    <lineage>
        <taxon>Bacteria</taxon>
        <taxon>Bacillati</taxon>
        <taxon>Actinomycetota</taxon>
        <taxon>Actinomycetes</taxon>
        <taxon>Micromonosporales</taxon>
        <taxon>Micromonosporaceae</taxon>
        <taxon>Micromonospora</taxon>
    </lineage>
</organism>
<dbReference type="InterPro" id="IPR002372">
    <property type="entry name" value="PQQ_rpt_dom"/>
</dbReference>
<dbReference type="RefSeq" id="WP_076471380.1">
    <property type="nucleotide sequence ID" value="NZ_FTNF01000010.1"/>
</dbReference>
<dbReference type="EMBL" id="FTNF01000010">
    <property type="protein sequence ID" value="SIR46379.1"/>
    <property type="molecule type" value="Genomic_DNA"/>
</dbReference>
<name>A0A1N7B4U7_9ACTN</name>
<evidence type="ECO:0000313" key="3">
    <source>
        <dbReference type="Proteomes" id="UP000186004"/>
    </source>
</evidence>
<reference evidence="2 3" key="1">
    <citation type="submission" date="2017-01" db="EMBL/GenBank/DDBJ databases">
        <authorList>
            <person name="Mah S.A."/>
            <person name="Swanson W.J."/>
            <person name="Moy G.W."/>
            <person name="Vacquier V.D."/>
        </authorList>
    </citation>
    <scope>NUCLEOTIDE SEQUENCE [LARGE SCALE GENOMIC DNA]</scope>
    <source>
        <strain evidence="2 3">DSM 45758</strain>
    </source>
</reference>
<evidence type="ECO:0000259" key="1">
    <source>
        <dbReference type="Pfam" id="PF13360"/>
    </source>
</evidence>
<proteinExistence type="predicted"/>
<dbReference type="SUPFAM" id="SSF50998">
    <property type="entry name" value="Quinoprotein alcohol dehydrogenase-like"/>
    <property type="match status" value="1"/>
</dbReference>
<dbReference type="InterPro" id="IPR015943">
    <property type="entry name" value="WD40/YVTN_repeat-like_dom_sf"/>
</dbReference>
<dbReference type="Pfam" id="PF13360">
    <property type="entry name" value="PQQ_2"/>
    <property type="match status" value="1"/>
</dbReference>
<evidence type="ECO:0000313" key="2">
    <source>
        <dbReference type="EMBL" id="SIR46379.1"/>
    </source>
</evidence>
<sequence length="435" mass="45702">MAIIDLGELRHGAEPEEPLPRPPRAAGRPLRGALVLLLLLATLVSATPLPRREVVSLPAALGSEALIAGDLYLVVEPAGPDGSQRRLDAYRLPGGERLWQVPLSVPGRYWGMSLRDGMLMIAGYEVTEGDPPGTVTIALDPASGEFRWQQPGSPLPVSGGGLLLETTDAEQGGTLRVVESCCGRVRWRADTPAGQFTFRSTESGVDRLVHSTAGGRVVVRDAATGVVLADADLWNPADGREVRAPTEGPEVGVQVIGDLLLTLGGQPMTVTAYGLDRLDRRWRTELDGAAYASECGPVLCFQDRSGDLQAIDPATGRRLWTGAGWIVWSTGAGLMAAVGNDSGADRLVVLDPVTGAVRGQLGRWEVVPPSVAGGPIIGIRPRPGGGLLVAELDLVTGAARPLDVLPDASASCQSIGYQLACRKPAGGFGLWRLKP</sequence>
<accession>A0A1N7B4U7</accession>
<gene>
    <name evidence="2" type="ORF">SAMN05444858_110107</name>
</gene>